<reference evidence="1 2" key="1">
    <citation type="submission" date="2021-06" db="EMBL/GenBank/DDBJ databases">
        <authorList>
            <person name="Palmer J.M."/>
        </authorList>
    </citation>
    <scope>NUCLEOTIDE SEQUENCE [LARGE SCALE GENOMIC DNA]</scope>
    <source>
        <strain evidence="1 2">AS_MEX2019</strain>
        <tissue evidence="1">Muscle</tissue>
    </source>
</reference>
<evidence type="ECO:0000313" key="1">
    <source>
        <dbReference type="EMBL" id="MEQ2303596.1"/>
    </source>
</evidence>
<accession>A0ABV0ZC17</accession>
<sequence length="141" mass="16089">MPYLAAINAEACFGNEVRSQPSISHLVLKSEGAVIGVRPTPPTALMSPVLHDIPIQLNLRIYTHTHTHTNTHTHTHSYRFSQTYFLDSFSRCLYRFTQVSYSISEVFLHTECICLHVAILCAEARRKESCSLNEFIFRDYG</sequence>
<evidence type="ECO:0000313" key="2">
    <source>
        <dbReference type="Proteomes" id="UP001469553"/>
    </source>
</evidence>
<proteinExistence type="predicted"/>
<name>A0ABV0ZC17_9TELE</name>
<gene>
    <name evidence="1" type="ORF">AMECASPLE_018580</name>
</gene>
<dbReference type="Proteomes" id="UP001469553">
    <property type="component" value="Unassembled WGS sequence"/>
</dbReference>
<protein>
    <submittedName>
        <fullName evidence="1">Uncharacterized protein</fullName>
    </submittedName>
</protein>
<keyword evidence="2" id="KW-1185">Reference proteome</keyword>
<organism evidence="1 2">
    <name type="scientific">Ameca splendens</name>
    <dbReference type="NCBI Taxonomy" id="208324"/>
    <lineage>
        <taxon>Eukaryota</taxon>
        <taxon>Metazoa</taxon>
        <taxon>Chordata</taxon>
        <taxon>Craniata</taxon>
        <taxon>Vertebrata</taxon>
        <taxon>Euteleostomi</taxon>
        <taxon>Actinopterygii</taxon>
        <taxon>Neopterygii</taxon>
        <taxon>Teleostei</taxon>
        <taxon>Neoteleostei</taxon>
        <taxon>Acanthomorphata</taxon>
        <taxon>Ovalentaria</taxon>
        <taxon>Atherinomorphae</taxon>
        <taxon>Cyprinodontiformes</taxon>
        <taxon>Goodeidae</taxon>
        <taxon>Ameca</taxon>
    </lineage>
</organism>
<dbReference type="EMBL" id="JAHRIP010057882">
    <property type="protein sequence ID" value="MEQ2303596.1"/>
    <property type="molecule type" value="Genomic_DNA"/>
</dbReference>
<comment type="caution">
    <text evidence="1">The sequence shown here is derived from an EMBL/GenBank/DDBJ whole genome shotgun (WGS) entry which is preliminary data.</text>
</comment>